<dbReference type="SUPFAM" id="SSF49777">
    <property type="entry name" value="PEBP-like"/>
    <property type="match status" value="1"/>
</dbReference>
<accession>A0A059KRL6</accession>
<sequence length="213" mass="22774">MQLRSDSLTDGAAISARFAAGRPDEASIVTFSDNLSPHLAWSDLPAGTQSLVLICHDPDVPSRGDDVNQTDREVPADLPRVDFFHWVMVDLPPALGQIAEGEFSQGFTARGKAGPETLHGARHGLNDYTGWFAGNADMSGQYFGYDGPFPPFNDSLVHHYVFTLYALDLARCPVEGAFTGAQVREAIAGHVLGQAEITGSYTLNRRLGAGAGA</sequence>
<dbReference type="RefSeq" id="WP_037477407.1">
    <property type="nucleotide sequence ID" value="NZ_AZRA01000007.1"/>
</dbReference>
<proteinExistence type="predicted"/>
<dbReference type="Proteomes" id="UP000026714">
    <property type="component" value="Unassembled WGS sequence"/>
</dbReference>
<dbReference type="PANTHER" id="PTHR30289">
    <property type="entry name" value="UNCHARACTERIZED PROTEIN YBCL-RELATED"/>
    <property type="match status" value="1"/>
</dbReference>
<dbReference type="InterPro" id="IPR005247">
    <property type="entry name" value="YbhB_YbcL/LppC-like"/>
</dbReference>
<dbReference type="PATRIC" id="fig|1286631.3.peg.264"/>
<name>A0A059KRL6_9BURK</name>
<dbReference type="AlphaFoldDB" id="A0A059KRL6"/>
<organism evidence="1 2">
    <name type="scientific">Sphaerotilus natans subsp. natans DSM 6575</name>
    <dbReference type="NCBI Taxonomy" id="1286631"/>
    <lineage>
        <taxon>Bacteria</taxon>
        <taxon>Pseudomonadati</taxon>
        <taxon>Pseudomonadota</taxon>
        <taxon>Betaproteobacteria</taxon>
        <taxon>Burkholderiales</taxon>
        <taxon>Sphaerotilaceae</taxon>
        <taxon>Sphaerotilus</taxon>
    </lineage>
</organism>
<dbReference type="Pfam" id="PF01161">
    <property type="entry name" value="PBP"/>
    <property type="match status" value="1"/>
</dbReference>
<dbReference type="EMBL" id="AZRA01000007">
    <property type="protein sequence ID" value="KDB54046.1"/>
    <property type="molecule type" value="Genomic_DNA"/>
</dbReference>
<comment type="caution">
    <text evidence="1">The sequence shown here is derived from an EMBL/GenBank/DDBJ whole genome shotgun (WGS) entry which is preliminary data.</text>
</comment>
<evidence type="ECO:0000313" key="2">
    <source>
        <dbReference type="Proteomes" id="UP000026714"/>
    </source>
</evidence>
<reference evidence="1 2" key="1">
    <citation type="journal article" date="2014" name="FEMS Microbiol. Ecol.">
        <title>Sphaerotilus natans encrusted with nanoball-shaped Fe(III) oxide minerals formed by nitrate-reducing mixotrophic Fe(II) oxidation.</title>
        <authorList>
            <person name="Park S."/>
            <person name="Kim D.H."/>
            <person name="Lee J.H."/>
            <person name="Hur H.G."/>
        </authorList>
    </citation>
    <scope>NUCLEOTIDE SEQUENCE [LARGE SCALE GENOMIC DNA]</scope>
    <source>
        <strain evidence="1 2">DSM 6575</strain>
    </source>
</reference>
<dbReference type="STRING" id="34103.SAMN05421778_104130"/>
<dbReference type="PANTHER" id="PTHR30289:SF1">
    <property type="entry name" value="PEBP (PHOSPHATIDYLETHANOLAMINE-BINDING PROTEIN) FAMILY PROTEIN"/>
    <property type="match status" value="1"/>
</dbReference>
<dbReference type="NCBIfam" id="TIGR00481">
    <property type="entry name" value="YbhB/YbcL family Raf kinase inhibitor-like protein"/>
    <property type="match status" value="1"/>
</dbReference>
<evidence type="ECO:0000313" key="1">
    <source>
        <dbReference type="EMBL" id="KDB54046.1"/>
    </source>
</evidence>
<protein>
    <submittedName>
        <fullName evidence="1">PBP family phospholipid-binding protein</fullName>
    </submittedName>
</protein>
<gene>
    <name evidence="1" type="ORF">X805_02690</name>
</gene>
<dbReference type="Gene3D" id="3.90.280.10">
    <property type="entry name" value="PEBP-like"/>
    <property type="match status" value="1"/>
</dbReference>
<keyword evidence="2" id="KW-1185">Reference proteome</keyword>
<dbReference type="eggNOG" id="COG1881">
    <property type="taxonomic scope" value="Bacteria"/>
</dbReference>
<dbReference type="CDD" id="cd00865">
    <property type="entry name" value="PEBP_bact_arch"/>
    <property type="match status" value="1"/>
</dbReference>
<dbReference type="InterPro" id="IPR036610">
    <property type="entry name" value="PEBP-like_sf"/>
</dbReference>
<dbReference type="InterPro" id="IPR008914">
    <property type="entry name" value="PEBP"/>
</dbReference>